<dbReference type="KEGG" id="aplc:110974053"/>
<feature type="binding site" evidence="9">
    <location>
        <position position="166"/>
    </location>
    <ligand>
        <name>ATP</name>
        <dbReference type="ChEBI" id="CHEBI:30616"/>
    </ligand>
</feature>
<feature type="compositionally biased region" description="Basic and acidic residues" evidence="10">
    <location>
        <begin position="658"/>
        <end position="672"/>
    </location>
</feature>
<dbReference type="GO" id="GO:0004674">
    <property type="term" value="F:protein serine/threonine kinase activity"/>
    <property type="evidence" value="ECO:0007669"/>
    <property type="project" value="UniProtKB-KW"/>
</dbReference>
<feature type="compositionally biased region" description="Basic residues" evidence="10">
    <location>
        <begin position="321"/>
        <end position="333"/>
    </location>
</feature>
<dbReference type="FunFam" id="1.10.510.10:FF:000642">
    <property type="entry name" value="Serine/threonine-protein kinase srpk2"/>
    <property type="match status" value="1"/>
</dbReference>
<dbReference type="InterPro" id="IPR000719">
    <property type="entry name" value="Prot_kinase_dom"/>
</dbReference>
<dbReference type="Gene3D" id="3.30.200.20">
    <property type="entry name" value="Phosphorylase Kinase, domain 1"/>
    <property type="match status" value="1"/>
</dbReference>
<evidence type="ECO:0000313" key="12">
    <source>
        <dbReference type="Proteomes" id="UP000694845"/>
    </source>
</evidence>
<feature type="compositionally biased region" description="Polar residues" evidence="10">
    <location>
        <begin position="564"/>
        <end position="577"/>
    </location>
</feature>
<dbReference type="PROSITE" id="PS00108">
    <property type="entry name" value="PROTEIN_KINASE_ST"/>
    <property type="match status" value="1"/>
</dbReference>
<dbReference type="PANTHER" id="PTHR47634:SF9">
    <property type="entry name" value="PROTEIN KINASE DOMAIN-CONTAINING PROTEIN-RELATED"/>
    <property type="match status" value="1"/>
</dbReference>
<dbReference type="OrthoDB" id="2649at2759"/>
<dbReference type="GO" id="GO:0005737">
    <property type="term" value="C:cytoplasm"/>
    <property type="evidence" value="ECO:0007669"/>
    <property type="project" value="TreeGrafter"/>
</dbReference>
<feature type="domain" description="Protein kinase" evidence="11">
    <location>
        <begin position="137"/>
        <end position="854"/>
    </location>
</feature>
<evidence type="ECO:0000256" key="2">
    <source>
        <dbReference type="ARBA" id="ARBA00022527"/>
    </source>
</evidence>
<evidence type="ECO:0000256" key="8">
    <source>
        <dbReference type="ARBA" id="ARBA00048679"/>
    </source>
</evidence>
<dbReference type="Gene3D" id="1.10.510.10">
    <property type="entry name" value="Transferase(Phosphotransferase) domain 1"/>
    <property type="match status" value="2"/>
</dbReference>
<accession>A0A8B7XLS7</accession>
<keyword evidence="6 9" id="KW-0067">ATP-binding</keyword>
<keyword evidence="4 9" id="KW-0547">Nucleotide-binding</keyword>
<dbReference type="InterPro" id="IPR017441">
    <property type="entry name" value="Protein_kinase_ATP_BS"/>
</dbReference>
<evidence type="ECO:0000256" key="7">
    <source>
        <dbReference type="ARBA" id="ARBA00047899"/>
    </source>
</evidence>
<feature type="compositionally biased region" description="Acidic residues" evidence="10">
    <location>
        <begin position="96"/>
        <end position="115"/>
    </location>
</feature>
<dbReference type="FunFam" id="1.10.510.10:FF:000275">
    <property type="entry name" value="SRSF protein kinase 2 isoform X3"/>
    <property type="match status" value="1"/>
</dbReference>
<evidence type="ECO:0000256" key="1">
    <source>
        <dbReference type="ARBA" id="ARBA00012513"/>
    </source>
</evidence>
<feature type="compositionally biased region" description="Polar residues" evidence="10">
    <location>
        <begin position="388"/>
        <end position="415"/>
    </location>
</feature>
<dbReference type="SUPFAM" id="SSF56112">
    <property type="entry name" value="Protein kinase-like (PK-like)"/>
    <property type="match status" value="1"/>
</dbReference>
<comment type="catalytic activity">
    <reaction evidence="7">
        <text>L-threonyl-[protein] + ATP = O-phospho-L-threonyl-[protein] + ADP + H(+)</text>
        <dbReference type="Rhea" id="RHEA:46608"/>
        <dbReference type="Rhea" id="RHEA-COMP:11060"/>
        <dbReference type="Rhea" id="RHEA-COMP:11605"/>
        <dbReference type="ChEBI" id="CHEBI:15378"/>
        <dbReference type="ChEBI" id="CHEBI:30013"/>
        <dbReference type="ChEBI" id="CHEBI:30616"/>
        <dbReference type="ChEBI" id="CHEBI:61977"/>
        <dbReference type="ChEBI" id="CHEBI:456216"/>
        <dbReference type="EC" id="2.7.11.1"/>
    </reaction>
</comment>
<dbReference type="GO" id="GO:0005524">
    <property type="term" value="F:ATP binding"/>
    <property type="evidence" value="ECO:0007669"/>
    <property type="project" value="UniProtKB-UniRule"/>
</dbReference>
<feature type="compositionally biased region" description="Basic and acidic residues" evidence="10">
    <location>
        <begin position="347"/>
        <end position="374"/>
    </location>
</feature>
<evidence type="ECO:0000256" key="6">
    <source>
        <dbReference type="ARBA" id="ARBA00022840"/>
    </source>
</evidence>
<evidence type="ECO:0000259" key="11">
    <source>
        <dbReference type="PROSITE" id="PS50011"/>
    </source>
</evidence>
<evidence type="ECO:0000256" key="3">
    <source>
        <dbReference type="ARBA" id="ARBA00022679"/>
    </source>
</evidence>
<feature type="compositionally biased region" description="Basic and acidic residues" evidence="10">
    <location>
        <begin position="70"/>
        <end position="95"/>
    </location>
</feature>
<evidence type="ECO:0000313" key="13">
    <source>
        <dbReference type="RefSeq" id="XP_022081066.1"/>
    </source>
</evidence>
<dbReference type="SMART" id="SM00220">
    <property type="entry name" value="S_TKc"/>
    <property type="match status" value="1"/>
</dbReference>
<feature type="compositionally biased region" description="Basic and acidic residues" evidence="10">
    <location>
        <begin position="601"/>
        <end position="613"/>
    </location>
</feature>
<gene>
    <name evidence="13" type="primary">LOC110974053</name>
</gene>
<feature type="compositionally biased region" description="Polar residues" evidence="10">
    <location>
        <begin position="457"/>
        <end position="484"/>
    </location>
</feature>
<dbReference type="EC" id="2.7.11.1" evidence="1"/>
<dbReference type="FunFam" id="3.30.200.20:FF:000163">
    <property type="entry name" value="SRSF protein kinase 2 isoform X1"/>
    <property type="match status" value="1"/>
</dbReference>
<feature type="compositionally biased region" description="Polar residues" evidence="10">
    <location>
        <begin position="492"/>
        <end position="506"/>
    </location>
</feature>
<dbReference type="AlphaFoldDB" id="A0A8B7XLS7"/>
<comment type="catalytic activity">
    <reaction evidence="8">
        <text>L-seryl-[protein] + ATP = O-phospho-L-seryl-[protein] + ADP + H(+)</text>
        <dbReference type="Rhea" id="RHEA:17989"/>
        <dbReference type="Rhea" id="RHEA-COMP:9863"/>
        <dbReference type="Rhea" id="RHEA-COMP:11604"/>
        <dbReference type="ChEBI" id="CHEBI:15378"/>
        <dbReference type="ChEBI" id="CHEBI:29999"/>
        <dbReference type="ChEBI" id="CHEBI:30616"/>
        <dbReference type="ChEBI" id="CHEBI:83421"/>
        <dbReference type="ChEBI" id="CHEBI:456216"/>
        <dbReference type="EC" id="2.7.11.1"/>
    </reaction>
</comment>
<keyword evidence="3" id="KW-0808">Transferase</keyword>
<feature type="region of interest" description="Disordered" evidence="10">
    <location>
        <begin position="298"/>
        <end position="333"/>
    </location>
</feature>
<feature type="region of interest" description="Disordered" evidence="10">
    <location>
        <begin position="347"/>
        <end position="688"/>
    </location>
</feature>
<dbReference type="PROSITE" id="PS51257">
    <property type="entry name" value="PROKAR_LIPOPROTEIN"/>
    <property type="match status" value="1"/>
</dbReference>
<dbReference type="Proteomes" id="UP000694845">
    <property type="component" value="Unplaced"/>
</dbReference>
<evidence type="ECO:0000256" key="5">
    <source>
        <dbReference type="ARBA" id="ARBA00022777"/>
    </source>
</evidence>
<keyword evidence="5" id="KW-0418">Kinase</keyword>
<evidence type="ECO:0000256" key="10">
    <source>
        <dbReference type="SAM" id="MobiDB-lite"/>
    </source>
</evidence>
<feature type="region of interest" description="Disordered" evidence="10">
    <location>
        <begin position="44"/>
        <end position="117"/>
    </location>
</feature>
<feature type="compositionally biased region" description="Basic and acidic residues" evidence="10">
    <location>
        <begin position="444"/>
        <end position="453"/>
    </location>
</feature>
<sequence length="857" mass="96163">MKLVFFSCCWGNMPHVHSCSGSAQVAPGSVYGCRLGCSLPHTGFERSHPSKPSQKPLDSSDEEEPQDNSYFREDGVNERDNLITDGDQRDERYRAEEDEEEEEEQLGSDDDEQEDPKDYCKGGYHLVKIGDLFNNRYHVVRKLGWGHFSTVWLAWDLKGRKYVALKVVKSAQHYTETAIDEIKLLKAVRESDTSDANRERVVQLLDDFKVSGVNGTHVCMVFEVLGNNLLKPIIKSKYMGLPLHQVKSIIRQVLEGLDYLHTKCHIIHTDIKPENILMCVNDEYIRKLAHEAKDWVQGNAKPPVSSVSTAPIEKKPEKLSKNKKRRLKQKQKKQLALLEKQEQQLMELEKERHSRLSATSDKDQVHSMETERQQHAGNNSSGSSNGNQTPLSETATTPGSEFATTPSSEYATTPGSEVAPAALAGKEMGNETAMQGVQEEAEEVQERNDRLDADGTEGQTAVTSLTTNGNGNPKETNILITDTQDPVDETSSDTPASPQRLKQQQEPLPMADPMVDPIGDGPWVQAQDAGELCNGYGDEGGDMEREEKADEVEEGVDDREKNGEMQNGGTDHSQMNGDKSDDKDDLVKDASPEVSTNQENRLLDDPSPSKEVELTSVQETGQDTTEVEARGERWQEAERGTDERQEKRELEKDSDEQDAIREAGRASKEDVMKTGNPTEGEESPSANGDTELKVKIADLGNACWTHHHFTEDIQTRQYRALEVIIGAGYDTPGDIWSTACMAFELACGDYLFEPHSGENYSRDEDHIAHITELLGTIPKHIALGGKFSREFFNRRGELRHITKLKPWSLFYVLTEKYDWTEREAIEFASFLEPMLKFDPNKRATAAACLQHRWLYSS</sequence>
<dbReference type="RefSeq" id="XP_022081066.1">
    <property type="nucleotide sequence ID" value="XM_022225374.1"/>
</dbReference>
<keyword evidence="2" id="KW-0723">Serine/threonine-protein kinase</keyword>
<keyword evidence="12" id="KW-1185">Reference proteome</keyword>
<feature type="compositionally biased region" description="Basic and acidic residues" evidence="10">
    <location>
        <begin position="578"/>
        <end position="591"/>
    </location>
</feature>
<dbReference type="GO" id="GO:0050684">
    <property type="term" value="P:regulation of mRNA processing"/>
    <property type="evidence" value="ECO:0007669"/>
    <property type="project" value="TreeGrafter"/>
</dbReference>
<evidence type="ECO:0000256" key="9">
    <source>
        <dbReference type="PROSITE-ProRule" id="PRU10141"/>
    </source>
</evidence>
<dbReference type="PANTHER" id="PTHR47634">
    <property type="entry name" value="PROTEIN KINASE DOMAIN-CONTAINING PROTEIN-RELATED"/>
    <property type="match status" value="1"/>
</dbReference>
<name>A0A8B7XLS7_ACAPL</name>
<dbReference type="PROSITE" id="PS00107">
    <property type="entry name" value="PROTEIN_KINASE_ATP"/>
    <property type="match status" value="1"/>
</dbReference>
<dbReference type="PROSITE" id="PS50011">
    <property type="entry name" value="PROTEIN_KINASE_DOM"/>
    <property type="match status" value="1"/>
</dbReference>
<feature type="compositionally biased region" description="Basic and acidic residues" evidence="10">
    <location>
        <begin position="627"/>
        <end position="651"/>
    </location>
</feature>
<dbReference type="CTD" id="6733"/>
<reference evidence="13" key="1">
    <citation type="submission" date="2025-08" db="UniProtKB">
        <authorList>
            <consortium name="RefSeq"/>
        </authorList>
    </citation>
    <scope>IDENTIFICATION</scope>
</reference>
<evidence type="ECO:0000256" key="4">
    <source>
        <dbReference type="ARBA" id="ARBA00022741"/>
    </source>
</evidence>
<dbReference type="Pfam" id="PF00069">
    <property type="entry name" value="Pkinase"/>
    <property type="match status" value="2"/>
</dbReference>
<dbReference type="GeneID" id="110974053"/>
<feature type="compositionally biased region" description="Low complexity" evidence="10">
    <location>
        <begin position="377"/>
        <end position="387"/>
    </location>
</feature>
<feature type="compositionally biased region" description="Polar residues" evidence="10">
    <location>
        <begin position="615"/>
        <end position="624"/>
    </location>
</feature>
<dbReference type="InterPro" id="IPR008271">
    <property type="entry name" value="Ser/Thr_kinase_AS"/>
</dbReference>
<dbReference type="GO" id="GO:0005634">
    <property type="term" value="C:nucleus"/>
    <property type="evidence" value="ECO:0007669"/>
    <property type="project" value="TreeGrafter"/>
</dbReference>
<organism evidence="12 13">
    <name type="scientific">Acanthaster planci</name>
    <name type="common">Crown-of-thorns starfish</name>
    <dbReference type="NCBI Taxonomy" id="133434"/>
    <lineage>
        <taxon>Eukaryota</taxon>
        <taxon>Metazoa</taxon>
        <taxon>Echinodermata</taxon>
        <taxon>Eleutherozoa</taxon>
        <taxon>Asterozoa</taxon>
        <taxon>Asteroidea</taxon>
        <taxon>Valvatacea</taxon>
        <taxon>Valvatida</taxon>
        <taxon>Acanthasteridae</taxon>
        <taxon>Acanthaster</taxon>
    </lineage>
</organism>
<dbReference type="InterPro" id="IPR011009">
    <property type="entry name" value="Kinase-like_dom_sf"/>
</dbReference>
<protein>
    <recommendedName>
        <fullName evidence="1">non-specific serine/threonine protein kinase</fullName>
        <ecNumber evidence="1">2.7.11.1</ecNumber>
    </recommendedName>
</protein>
<proteinExistence type="predicted"/>
<dbReference type="InterPro" id="IPR051334">
    <property type="entry name" value="SRPK"/>
</dbReference>
<dbReference type="GO" id="GO:0000245">
    <property type="term" value="P:spliceosomal complex assembly"/>
    <property type="evidence" value="ECO:0007669"/>
    <property type="project" value="TreeGrafter"/>
</dbReference>